<keyword evidence="4" id="KW-1185">Reference proteome</keyword>
<dbReference type="Proteomes" id="UP000785171">
    <property type="component" value="Unassembled WGS sequence"/>
</dbReference>
<gene>
    <name evidence="3" type="ORF">BBO99_00006411</name>
    <name evidence="1" type="ORF">JM16_008722</name>
    <name evidence="2" type="ORF">JM18_008802</name>
</gene>
<reference evidence="1" key="1">
    <citation type="journal article" date="2015" name="Genom Data">
        <title>Genome sequences of six Phytophthora species associated with forests in New Zealand.</title>
        <authorList>
            <person name="Studholme D.J."/>
            <person name="McDougal R.L."/>
            <person name="Sambles C."/>
            <person name="Hansen E."/>
            <person name="Hardy G."/>
            <person name="Grant M."/>
            <person name="Ganley R.J."/>
            <person name="Williams N.M."/>
        </authorList>
    </citation>
    <scope>NUCLEOTIDE SEQUENCE</scope>
    <source>
        <strain evidence="1">NZFS 2646</strain>
        <strain evidence="2">NZFS 3630</strain>
    </source>
</reference>
<sequence>MSMLLMPATTFASFSTTPLEPTHSHPSIYDYAPMSGENIHRRRVLPVDNSDSYSENLEDAYACNMESYFGEMPTVTKIQSASLSRQQKALNEALLQLAQSQRSIYDKVLLSGENCSAQCVLPLNRQAEMADSCSDADDHVYATEMTNYFVTQDTCRLSAYEAKRLRRIEENQHKLLSLNIPLIPRRVTRTGIRKNRDATAVIQPVRRSQRQRNLNSTAHEFDALESLAPLQPKNKRMKVEPSEPLALPVTRPTELLPADHGKKQHLSSSQLEIDFEKFHSQCLGTQLLPMGKQTAMQGLCPPGYVVKFSKMSGVQPWKNAVVLFVNVESDSPYDNVFRQEEVGGKSVVHFQWFGQNRWNDDSPMVLRLRKMQRGDERLRFGGASDREELDENDSGKEPLLLFLRHTQGPYIYCGQLGYLGYHPSSKPIEFRWQLLDVGALDWGEVRGLLAATDPSSKTDDV</sequence>
<dbReference type="STRING" id="325452.A0A421GKM9"/>
<reference evidence="1" key="3">
    <citation type="submission" date="2020-06" db="EMBL/GenBank/DDBJ databases">
        <authorList>
            <person name="Studholme D.J."/>
        </authorList>
    </citation>
    <scope>NUCLEOTIDE SEQUENCE</scope>
    <source>
        <strain evidence="1">NZFS 2646</strain>
        <strain evidence="2">NZFS 3630</strain>
    </source>
</reference>
<dbReference type="EMBL" id="JPWV03000552">
    <property type="protein sequence ID" value="KAG2508674.1"/>
    <property type="molecule type" value="Genomic_DNA"/>
</dbReference>
<organism evidence="3 4">
    <name type="scientific">Phytophthora kernoviae</name>
    <dbReference type="NCBI Taxonomy" id="325452"/>
    <lineage>
        <taxon>Eukaryota</taxon>
        <taxon>Sar</taxon>
        <taxon>Stramenopiles</taxon>
        <taxon>Oomycota</taxon>
        <taxon>Peronosporomycetes</taxon>
        <taxon>Peronosporales</taxon>
        <taxon>Peronosporaceae</taxon>
        <taxon>Phytophthora</taxon>
    </lineage>
</organism>
<dbReference type="EMBL" id="JPWU03000570">
    <property type="protein sequence ID" value="KAG2510824.1"/>
    <property type="molecule type" value="Genomic_DNA"/>
</dbReference>
<evidence type="ECO:0000313" key="4">
    <source>
        <dbReference type="Proteomes" id="UP000285624"/>
    </source>
</evidence>
<proteinExistence type="predicted"/>
<evidence type="ECO:0000313" key="2">
    <source>
        <dbReference type="EMBL" id="KAG2510824.1"/>
    </source>
</evidence>
<dbReference type="Proteomes" id="UP000285624">
    <property type="component" value="Unassembled WGS sequence"/>
</dbReference>
<dbReference type="AlphaFoldDB" id="A0A421GKM9"/>
<comment type="caution">
    <text evidence="3">The sequence shown here is derived from an EMBL/GenBank/DDBJ whole genome shotgun (WGS) entry which is preliminary data.</text>
</comment>
<name>A0A421GKM9_9STRA</name>
<reference evidence="3 4" key="2">
    <citation type="submission" date="2018-07" db="EMBL/GenBank/DDBJ databases">
        <title>Genome sequencing of oomycete isolates from Chile give support for New Zealand origin for Phytophthora kernoviae and make available the first Nothophytophthora sp. genome.</title>
        <authorList>
            <person name="Studholme D.J."/>
            <person name="Sanfuentes E."/>
            <person name="Panda P."/>
            <person name="Hill R."/>
            <person name="Sambles C."/>
            <person name="Grant M."/>
            <person name="Williams N.M."/>
            <person name="Mcdougal R.L."/>
        </authorList>
    </citation>
    <scope>NUCLEOTIDE SEQUENCE [LARGE SCALE GENOMIC DNA]</scope>
    <source>
        <strain evidence="3">Chile4</strain>
    </source>
</reference>
<evidence type="ECO:0000313" key="1">
    <source>
        <dbReference type="EMBL" id="KAG2508674.1"/>
    </source>
</evidence>
<protein>
    <submittedName>
        <fullName evidence="3">Uncharacterized protein</fullName>
    </submittedName>
</protein>
<evidence type="ECO:0000313" key="3">
    <source>
        <dbReference type="EMBL" id="RLN77863.1"/>
    </source>
</evidence>
<dbReference type="Proteomes" id="UP000792063">
    <property type="component" value="Unassembled WGS sequence"/>
</dbReference>
<dbReference type="EMBL" id="MBDN02000221">
    <property type="protein sequence ID" value="RLN77863.1"/>
    <property type="molecule type" value="Genomic_DNA"/>
</dbReference>
<accession>A0A421GKM9</accession>